<evidence type="ECO:0000256" key="1">
    <source>
        <dbReference type="ARBA" id="ARBA00022737"/>
    </source>
</evidence>
<dbReference type="PANTHER" id="PTHR16193:SF0">
    <property type="entry name" value="TETRATRICOPEPTIDE REPEAT PROTEIN 27"/>
    <property type="match status" value="1"/>
</dbReference>
<dbReference type="InterPro" id="IPR019734">
    <property type="entry name" value="TPR_rpt"/>
</dbReference>
<dbReference type="SMART" id="SM00028">
    <property type="entry name" value="TPR"/>
    <property type="match status" value="5"/>
</dbReference>
<reference evidence="5 6" key="2">
    <citation type="journal article" date="2018" name="Hortic Res">
        <title>Improved Brassica rapa reference genome by single-molecule sequencing and chromosome conformation capture technologies.</title>
        <authorList>
            <person name="Zhang L."/>
            <person name="Cai X."/>
            <person name="Wu J."/>
            <person name="Liu M."/>
            <person name="Grob S."/>
            <person name="Cheng F."/>
            <person name="Liang J."/>
            <person name="Cai C."/>
            <person name="Liu Z."/>
            <person name="Liu B."/>
            <person name="Wang F."/>
            <person name="Li S."/>
            <person name="Liu F."/>
            <person name="Li X."/>
            <person name="Cheng L."/>
            <person name="Yang W."/>
            <person name="Li M.H."/>
            <person name="Grossniklaus U."/>
            <person name="Zheng H."/>
            <person name="Wang X."/>
        </authorList>
    </citation>
    <scope>NUCLEOTIDE SEQUENCE [LARGE SCALE GENOMIC DNA]</scope>
    <source>
        <strain evidence="5 6">cv. Chiifu-401-42</strain>
    </source>
</reference>
<sequence>MADGEIQILRGYELRLLRCTVSSPPSDSPPETHESQSETHPHDSLINSLLSLIESGDYLGALGSDASRLILGDTDLDLVDSAERVYSEILGSRQGRVFRGERPTDGSTKWSLPFKASEKSKELVEWENWAKIQLMSAGSDLLGKFSNLQHLVFARMLLLKLKDLYATEIFELRSVSWWIVRVLLIHQRVLHERSSSLFDMLQVFMAEALDHFGALEKVESYWDDKLLEGEVSSITSTIHLEAFVLQYIYGRVDPCRLQLESAKAASKLELSVSGAFGFRTIHQVEPKAQMVLVANTSSSNGDVRLASEKADVGSYYEAWGGEAPEVYMTPKLVNDEGETGKDSVTLKPVEQAMVLAQCILIEKGSRNDEMQRWDMAPYIEAIDSQKEYGELLVSCGLVGEAITIFESLELWDNLIHCYCFLGKKSAAVDLINAQLLERPNDPRLWCSLGDVTVNDSCYEKALEVSNDKSVRAKRALARSAYNRGDFEKSQMLWEAAMALNSLYPDGWFALGAAALKARDVQKAIDAFTFAVQLDPDNGEAWNNIACLHMIKKKSRESFVAFKEALKFKRDSWQMWENFSHVAMDVGNIDQTFEAIQQILTMSKNKRIDVVLLDRIMTELEKRKSACKSLSSSVETDASSDESAETKPCAATPDETQRHLELLGKIIQQIVRTESTSEIWGLYARWSRIKGDLMVCSEALLKQVRSYQESEVWKDKERFKLFAKASLELCRVYREISESTGSRRELFSAEMHLKNTIKQAIVSFSESEELKELENCLEEVRDVMQKSEETTNTKT</sequence>
<protein>
    <recommendedName>
        <fullName evidence="7">Tetratricopeptide repeat protein 27</fullName>
    </recommendedName>
</protein>
<evidence type="ECO:0000256" key="4">
    <source>
        <dbReference type="SAM" id="MobiDB-lite"/>
    </source>
</evidence>
<dbReference type="Gramene" id="Bra006393.1">
    <property type="protein sequence ID" value="Bra006393.1-P"/>
    <property type="gene ID" value="Bra006393"/>
</dbReference>
<reference evidence="5" key="3">
    <citation type="submission" date="2023-03" db="UniProtKB">
        <authorList>
            <consortium name="EnsemblPlants"/>
        </authorList>
    </citation>
    <scope>IDENTIFICATION</scope>
    <source>
        <strain evidence="5">cv. Chiifu-401-42</strain>
    </source>
</reference>
<proteinExistence type="predicted"/>
<dbReference type="Gene3D" id="1.25.40.10">
    <property type="entry name" value="Tetratricopeptide repeat domain"/>
    <property type="match status" value="1"/>
</dbReference>
<dbReference type="InterPro" id="IPR011990">
    <property type="entry name" value="TPR-like_helical_dom_sf"/>
</dbReference>
<name>M4CQA4_BRACM</name>
<organism evidence="5 6">
    <name type="scientific">Brassica campestris</name>
    <name type="common">Field mustard</name>
    <dbReference type="NCBI Taxonomy" id="3711"/>
    <lineage>
        <taxon>Eukaryota</taxon>
        <taxon>Viridiplantae</taxon>
        <taxon>Streptophyta</taxon>
        <taxon>Embryophyta</taxon>
        <taxon>Tracheophyta</taxon>
        <taxon>Spermatophyta</taxon>
        <taxon>Magnoliopsida</taxon>
        <taxon>eudicotyledons</taxon>
        <taxon>Gunneridae</taxon>
        <taxon>Pentapetalae</taxon>
        <taxon>rosids</taxon>
        <taxon>malvids</taxon>
        <taxon>Brassicales</taxon>
        <taxon>Brassicaceae</taxon>
        <taxon>Brassiceae</taxon>
        <taxon>Brassica</taxon>
    </lineage>
</organism>
<evidence type="ECO:0000256" key="3">
    <source>
        <dbReference type="PROSITE-ProRule" id="PRU00339"/>
    </source>
</evidence>
<feature type="repeat" description="TPR" evidence="3">
    <location>
        <begin position="504"/>
        <end position="537"/>
    </location>
</feature>
<evidence type="ECO:0000256" key="2">
    <source>
        <dbReference type="ARBA" id="ARBA00022803"/>
    </source>
</evidence>
<dbReference type="PANTHER" id="PTHR16193">
    <property type="entry name" value="TETRATRICOPEPTIDE REPEAT PROTEIN 27"/>
    <property type="match status" value="1"/>
</dbReference>
<dbReference type="OMA" id="WNIRLIC"/>
<dbReference type="HOGENOM" id="CLU_004905_1_0_1"/>
<dbReference type="SUPFAM" id="SSF48452">
    <property type="entry name" value="TPR-like"/>
    <property type="match status" value="2"/>
</dbReference>
<dbReference type="InterPro" id="IPR044244">
    <property type="entry name" value="TTC27/Emw1"/>
</dbReference>
<keyword evidence="1" id="KW-0677">Repeat</keyword>
<evidence type="ECO:0008006" key="7">
    <source>
        <dbReference type="Google" id="ProtNLM"/>
    </source>
</evidence>
<evidence type="ECO:0000313" key="5">
    <source>
        <dbReference type="EnsemblPlants" id="Bra006393.1-P"/>
    </source>
</evidence>
<feature type="region of interest" description="Disordered" evidence="4">
    <location>
        <begin position="20"/>
        <end position="41"/>
    </location>
</feature>
<dbReference type="eggNOG" id="KOG1128">
    <property type="taxonomic scope" value="Eukaryota"/>
</dbReference>
<dbReference type="AlphaFoldDB" id="M4CQA4"/>
<dbReference type="EnsemblPlants" id="Bra006393.1">
    <property type="protein sequence ID" value="Bra006393.1-P"/>
    <property type="gene ID" value="Bra006393"/>
</dbReference>
<accession>M4CQA4</accession>
<feature type="region of interest" description="Disordered" evidence="4">
    <location>
        <begin position="632"/>
        <end position="651"/>
    </location>
</feature>
<reference evidence="5 6" key="1">
    <citation type="journal article" date="2011" name="Nat. Genet.">
        <title>The genome of the mesopolyploid crop species Brassica rapa.</title>
        <authorList>
            <consortium name="Brassica rapa Genome Sequencing Project Consortium"/>
            <person name="Wang X."/>
            <person name="Wang H."/>
            <person name="Wang J."/>
            <person name="Sun R."/>
            <person name="Wu J."/>
            <person name="Liu S."/>
            <person name="Bai Y."/>
            <person name="Mun J.H."/>
            <person name="Bancroft I."/>
            <person name="Cheng F."/>
            <person name="Huang S."/>
            <person name="Li X."/>
            <person name="Hua W."/>
            <person name="Wang J."/>
            <person name="Wang X."/>
            <person name="Freeling M."/>
            <person name="Pires J.C."/>
            <person name="Paterson A.H."/>
            <person name="Chalhoub B."/>
            <person name="Wang B."/>
            <person name="Hayward A."/>
            <person name="Sharpe A.G."/>
            <person name="Park B.S."/>
            <person name="Weisshaar B."/>
            <person name="Liu B."/>
            <person name="Li B."/>
            <person name="Liu B."/>
            <person name="Tong C."/>
            <person name="Song C."/>
            <person name="Duran C."/>
            <person name="Peng C."/>
            <person name="Geng C."/>
            <person name="Koh C."/>
            <person name="Lin C."/>
            <person name="Edwards D."/>
            <person name="Mu D."/>
            <person name="Shen D."/>
            <person name="Soumpourou E."/>
            <person name="Li F."/>
            <person name="Fraser F."/>
            <person name="Conant G."/>
            <person name="Lassalle G."/>
            <person name="King G.J."/>
            <person name="Bonnema G."/>
            <person name="Tang H."/>
            <person name="Wang H."/>
            <person name="Belcram H."/>
            <person name="Zhou H."/>
            <person name="Hirakawa H."/>
            <person name="Abe H."/>
            <person name="Guo H."/>
            <person name="Wang H."/>
            <person name="Jin H."/>
            <person name="Parkin I.A."/>
            <person name="Batley J."/>
            <person name="Kim J.S."/>
            <person name="Just J."/>
            <person name="Li J."/>
            <person name="Xu J."/>
            <person name="Deng J."/>
            <person name="Kim J.A."/>
            <person name="Li J."/>
            <person name="Yu J."/>
            <person name="Meng J."/>
            <person name="Wang J."/>
            <person name="Min J."/>
            <person name="Poulain J."/>
            <person name="Wang J."/>
            <person name="Hatakeyama K."/>
            <person name="Wu K."/>
            <person name="Wang L."/>
            <person name="Fang L."/>
            <person name="Trick M."/>
            <person name="Links M.G."/>
            <person name="Zhao M."/>
            <person name="Jin M."/>
            <person name="Ramchiary N."/>
            <person name="Drou N."/>
            <person name="Berkman P.J."/>
            <person name="Cai Q."/>
            <person name="Huang Q."/>
            <person name="Li R."/>
            <person name="Tabata S."/>
            <person name="Cheng S."/>
            <person name="Zhang S."/>
            <person name="Zhang S."/>
            <person name="Huang S."/>
            <person name="Sato S."/>
            <person name="Sun S."/>
            <person name="Kwon S.J."/>
            <person name="Choi S.R."/>
            <person name="Lee T.H."/>
            <person name="Fan W."/>
            <person name="Zhao X."/>
            <person name="Tan X."/>
            <person name="Xu X."/>
            <person name="Wang Y."/>
            <person name="Qiu Y."/>
            <person name="Yin Y."/>
            <person name="Li Y."/>
            <person name="Du Y."/>
            <person name="Liao Y."/>
            <person name="Lim Y."/>
            <person name="Narusaka Y."/>
            <person name="Wang Y."/>
            <person name="Wang Z."/>
            <person name="Li Z."/>
            <person name="Wang Z."/>
            <person name="Xiong Z."/>
            <person name="Zhang Z."/>
        </authorList>
    </citation>
    <scope>NUCLEOTIDE SEQUENCE [LARGE SCALE GENOMIC DNA]</scope>
    <source>
        <strain evidence="5 6">cv. Chiifu-401-42</strain>
    </source>
</reference>
<dbReference type="InParanoid" id="M4CQA4"/>
<keyword evidence="2 3" id="KW-0802">TPR repeat</keyword>
<dbReference type="Proteomes" id="UP000011750">
    <property type="component" value="Chromosome A03"/>
</dbReference>
<feature type="compositionally biased region" description="Basic and acidic residues" evidence="4">
    <location>
        <begin position="30"/>
        <end position="41"/>
    </location>
</feature>
<keyword evidence="6" id="KW-1185">Reference proteome</keyword>
<evidence type="ECO:0000313" key="6">
    <source>
        <dbReference type="Proteomes" id="UP000011750"/>
    </source>
</evidence>
<dbReference type="STRING" id="51351.M4CQA4"/>
<dbReference type="PROSITE" id="PS50005">
    <property type="entry name" value="TPR"/>
    <property type="match status" value="1"/>
</dbReference>